<feature type="chain" id="PRO_5002168359" description="AAA+ ATPase domain-containing protein" evidence="13">
    <location>
        <begin position="33"/>
        <end position="402"/>
    </location>
</feature>
<name>A0A0C3Q5J7_9AGAM</name>
<dbReference type="OrthoDB" id="10251412at2759"/>
<dbReference type="InterPro" id="IPR050747">
    <property type="entry name" value="Mitochondrial_chaperone_BCS1"/>
</dbReference>
<dbReference type="Gene3D" id="3.40.50.300">
    <property type="entry name" value="P-loop containing nucleotide triphosphate hydrolases"/>
    <property type="match status" value="1"/>
</dbReference>
<keyword evidence="10" id="KW-0472">Membrane</keyword>
<accession>A0A0C3Q5J7</accession>
<evidence type="ECO:0008006" key="18">
    <source>
        <dbReference type="Google" id="ProtNLM"/>
    </source>
</evidence>
<gene>
    <name evidence="16" type="ORF">M407DRAFT_16207</name>
</gene>
<dbReference type="InterPro" id="IPR003960">
    <property type="entry name" value="ATPase_AAA_CS"/>
</dbReference>
<organism evidence="16 17">
    <name type="scientific">Tulasnella calospora MUT 4182</name>
    <dbReference type="NCBI Taxonomy" id="1051891"/>
    <lineage>
        <taxon>Eukaryota</taxon>
        <taxon>Fungi</taxon>
        <taxon>Dikarya</taxon>
        <taxon>Basidiomycota</taxon>
        <taxon>Agaricomycotina</taxon>
        <taxon>Agaricomycetes</taxon>
        <taxon>Cantharellales</taxon>
        <taxon>Tulasnellaceae</taxon>
        <taxon>Tulasnella</taxon>
    </lineage>
</organism>
<dbReference type="Pfam" id="PF08740">
    <property type="entry name" value="BCS1_N"/>
    <property type="match status" value="1"/>
</dbReference>
<evidence type="ECO:0000256" key="10">
    <source>
        <dbReference type="ARBA" id="ARBA00023136"/>
    </source>
</evidence>
<proteinExistence type="inferred from homology"/>
<evidence type="ECO:0000313" key="17">
    <source>
        <dbReference type="Proteomes" id="UP000054248"/>
    </source>
</evidence>
<reference evidence="16 17" key="1">
    <citation type="submission" date="2014-04" db="EMBL/GenBank/DDBJ databases">
        <authorList>
            <consortium name="DOE Joint Genome Institute"/>
            <person name="Kuo A."/>
            <person name="Girlanda M."/>
            <person name="Perotto S."/>
            <person name="Kohler A."/>
            <person name="Nagy L.G."/>
            <person name="Floudas D."/>
            <person name="Copeland A."/>
            <person name="Barry K.W."/>
            <person name="Cichocki N."/>
            <person name="Veneault-Fourrey C."/>
            <person name="LaButti K."/>
            <person name="Lindquist E.A."/>
            <person name="Lipzen A."/>
            <person name="Lundell T."/>
            <person name="Morin E."/>
            <person name="Murat C."/>
            <person name="Sun H."/>
            <person name="Tunlid A."/>
            <person name="Henrissat B."/>
            <person name="Grigoriev I.V."/>
            <person name="Hibbett D.S."/>
            <person name="Martin F."/>
            <person name="Nordberg H.P."/>
            <person name="Cantor M.N."/>
            <person name="Hua S.X."/>
        </authorList>
    </citation>
    <scope>NUCLEOTIDE SEQUENCE [LARGE SCALE GENOMIC DNA]</scope>
    <source>
        <strain evidence="16 17">MUT 4182</strain>
    </source>
</reference>
<evidence type="ECO:0000256" key="9">
    <source>
        <dbReference type="ARBA" id="ARBA00023128"/>
    </source>
</evidence>
<dbReference type="GO" id="GO:0005743">
    <property type="term" value="C:mitochondrial inner membrane"/>
    <property type="evidence" value="ECO:0007669"/>
    <property type="project" value="UniProtKB-SubCell"/>
</dbReference>
<dbReference type="SMART" id="SM00382">
    <property type="entry name" value="AAA"/>
    <property type="match status" value="1"/>
</dbReference>
<dbReference type="InterPro" id="IPR003959">
    <property type="entry name" value="ATPase_AAA_core"/>
</dbReference>
<evidence type="ECO:0000256" key="3">
    <source>
        <dbReference type="ARBA" id="ARBA00022692"/>
    </source>
</evidence>
<keyword evidence="8" id="KW-1133">Transmembrane helix</keyword>
<dbReference type="GO" id="GO:0016887">
    <property type="term" value="F:ATP hydrolysis activity"/>
    <property type="evidence" value="ECO:0007669"/>
    <property type="project" value="InterPro"/>
</dbReference>
<dbReference type="CDD" id="cd19510">
    <property type="entry name" value="RecA-like_BCS1"/>
    <property type="match status" value="1"/>
</dbReference>
<evidence type="ECO:0000313" key="16">
    <source>
        <dbReference type="EMBL" id="KIO18871.1"/>
    </source>
</evidence>
<evidence type="ECO:0000256" key="5">
    <source>
        <dbReference type="ARBA" id="ARBA00022792"/>
    </source>
</evidence>
<evidence type="ECO:0000256" key="11">
    <source>
        <dbReference type="ARBA" id="ARBA00048778"/>
    </source>
</evidence>
<evidence type="ECO:0000256" key="4">
    <source>
        <dbReference type="ARBA" id="ARBA00022741"/>
    </source>
</evidence>
<dbReference type="SMART" id="SM01024">
    <property type="entry name" value="BCS1_N"/>
    <property type="match status" value="1"/>
</dbReference>
<evidence type="ECO:0000259" key="15">
    <source>
        <dbReference type="SMART" id="SM01024"/>
    </source>
</evidence>
<evidence type="ECO:0000256" key="2">
    <source>
        <dbReference type="ARBA" id="ARBA00007448"/>
    </source>
</evidence>
<evidence type="ECO:0000256" key="7">
    <source>
        <dbReference type="ARBA" id="ARBA00022840"/>
    </source>
</evidence>
<dbReference type="HOGENOM" id="CLU_010189_6_2_1"/>
<dbReference type="Proteomes" id="UP000054248">
    <property type="component" value="Unassembled WGS sequence"/>
</dbReference>
<feature type="signal peptide" evidence="13">
    <location>
        <begin position="1"/>
        <end position="32"/>
    </location>
</feature>
<comment type="catalytic activity">
    <reaction evidence="11">
        <text>ATP + H2O = ADP + phosphate + H(+)</text>
        <dbReference type="Rhea" id="RHEA:13065"/>
        <dbReference type="ChEBI" id="CHEBI:15377"/>
        <dbReference type="ChEBI" id="CHEBI:15378"/>
        <dbReference type="ChEBI" id="CHEBI:30616"/>
        <dbReference type="ChEBI" id="CHEBI:43474"/>
        <dbReference type="ChEBI" id="CHEBI:456216"/>
    </reaction>
    <physiologicalReaction direction="left-to-right" evidence="11">
        <dbReference type="Rhea" id="RHEA:13066"/>
    </physiologicalReaction>
</comment>
<keyword evidence="13" id="KW-0732">Signal</keyword>
<evidence type="ECO:0000256" key="13">
    <source>
        <dbReference type="SAM" id="SignalP"/>
    </source>
</evidence>
<evidence type="ECO:0000256" key="8">
    <source>
        <dbReference type="ARBA" id="ARBA00022989"/>
    </source>
</evidence>
<dbReference type="PANTHER" id="PTHR23070">
    <property type="entry name" value="BCS1 AAA-TYPE ATPASE"/>
    <property type="match status" value="1"/>
</dbReference>
<dbReference type="EMBL" id="KN823254">
    <property type="protein sequence ID" value="KIO18871.1"/>
    <property type="molecule type" value="Genomic_DNA"/>
</dbReference>
<keyword evidence="7 12" id="KW-0067">ATP-binding</keyword>
<keyword evidence="17" id="KW-1185">Reference proteome</keyword>
<dbReference type="InterPro" id="IPR003593">
    <property type="entry name" value="AAA+_ATPase"/>
</dbReference>
<feature type="domain" description="BCS1 N-terminal" evidence="15">
    <location>
        <begin position="5"/>
        <end position="172"/>
    </location>
</feature>
<evidence type="ECO:0000256" key="1">
    <source>
        <dbReference type="ARBA" id="ARBA00004434"/>
    </source>
</evidence>
<dbReference type="SUPFAM" id="SSF52540">
    <property type="entry name" value="P-loop containing nucleoside triphosphate hydrolases"/>
    <property type="match status" value="1"/>
</dbReference>
<evidence type="ECO:0000259" key="14">
    <source>
        <dbReference type="SMART" id="SM00382"/>
    </source>
</evidence>
<dbReference type="Pfam" id="PF00004">
    <property type="entry name" value="AAA"/>
    <property type="match status" value="1"/>
</dbReference>
<sequence length="402" mass="44706">MTVALSLAWRDGVVALRRSLAVSLALLAFANAQDGSAPTGDNTGRHTYSCDATNNALSVETSYKKHLNGSADVLFSVVPGVGTHLFRYRGAWMQLKRERQTQMMPGPVDGRPFETLSITTLARDKHLFPVLLEEARQLYAEAEQGAMVVHTAMGTTWQRFGPPRTKRDLHSVILDDGVAERIEKDIKSFMHRSQWYRERGLPYRRGYLLHGPPGSGKSSFIQALAASLNYDLAIMNLSQRGMMDDKLNHLLLNAPGRSFILLEDIDAAFNKRVQTSSDGYQSGVTFSGLLNALDGVASAEERILFMTTNHLDRLDPALIRPGRIDVAELIDDASPSQTRKLFLRFYEGERDEAELERAANEIAQLVEENAGRGRRISMAALQGHFIRHPIDTVVQSKGELFP</sequence>
<keyword evidence="5" id="KW-0999">Mitochondrion inner membrane</keyword>
<dbReference type="AlphaFoldDB" id="A0A0C3Q5J7"/>
<dbReference type="Pfam" id="PF25426">
    <property type="entry name" value="AAA_lid_BCS1"/>
    <property type="match status" value="1"/>
</dbReference>
<protein>
    <recommendedName>
        <fullName evidence="18">AAA+ ATPase domain-containing protein</fullName>
    </recommendedName>
</protein>
<comment type="similarity">
    <text evidence="2">Belongs to the AAA ATPase family. BCS1 subfamily.</text>
</comment>
<dbReference type="PROSITE" id="PS00674">
    <property type="entry name" value="AAA"/>
    <property type="match status" value="1"/>
</dbReference>
<evidence type="ECO:0000256" key="6">
    <source>
        <dbReference type="ARBA" id="ARBA00022801"/>
    </source>
</evidence>
<dbReference type="InterPro" id="IPR057495">
    <property type="entry name" value="AAA_lid_BCS1"/>
</dbReference>
<keyword evidence="3" id="KW-0812">Transmembrane</keyword>
<dbReference type="InterPro" id="IPR027417">
    <property type="entry name" value="P-loop_NTPase"/>
</dbReference>
<dbReference type="InterPro" id="IPR014851">
    <property type="entry name" value="BCS1_N"/>
</dbReference>
<dbReference type="GO" id="GO:0005524">
    <property type="term" value="F:ATP binding"/>
    <property type="evidence" value="ECO:0007669"/>
    <property type="project" value="UniProtKB-KW"/>
</dbReference>
<keyword evidence="9" id="KW-0496">Mitochondrion</keyword>
<evidence type="ECO:0000256" key="12">
    <source>
        <dbReference type="RuleBase" id="RU003651"/>
    </source>
</evidence>
<keyword evidence="4 12" id="KW-0547">Nucleotide-binding</keyword>
<dbReference type="STRING" id="1051891.A0A0C3Q5J7"/>
<reference evidence="17" key="2">
    <citation type="submission" date="2015-01" db="EMBL/GenBank/DDBJ databases">
        <title>Evolutionary Origins and Diversification of the Mycorrhizal Mutualists.</title>
        <authorList>
            <consortium name="DOE Joint Genome Institute"/>
            <consortium name="Mycorrhizal Genomics Consortium"/>
            <person name="Kohler A."/>
            <person name="Kuo A."/>
            <person name="Nagy L.G."/>
            <person name="Floudas D."/>
            <person name="Copeland A."/>
            <person name="Barry K.W."/>
            <person name="Cichocki N."/>
            <person name="Veneault-Fourrey C."/>
            <person name="LaButti K."/>
            <person name="Lindquist E.A."/>
            <person name="Lipzen A."/>
            <person name="Lundell T."/>
            <person name="Morin E."/>
            <person name="Murat C."/>
            <person name="Riley R."/>
            <person name="Ohm R."/>
            <person name="Sun H."/>
            <person name="Tunlid A."/>
            <person name="Henrissat B."/>
            <person name="Grigoriev I.V."/>
            <person name="Hibbett D.S."/>
            <person name="Martin F."/>
        </authorList>
    </citation>
    <scope>NUCLEOTIDE SEQUENCE [LARGE SCALE GENOMIC DNA]</scope>
    <source>
        <strain evidence="17">MUT 4182</strain>
    </source>
</reference>
<keyword evidence="6" id="KW-0378">Hydrolase</keyword>
<feature type="domain" description="AAA+ ATPase" evidence="14">
    <location>
        <begin position="203"/>
        <end position="334"/>
    </location>
</feature>
<comment type="subcellular location">
    <subcellularLocation>
        <location evidence="1">Mitochondrion inner membrane</location>
        <topology evidence="1">Single-pass membrane protein</topology>
    </subcellularLocation>
</comment>